<dbReference type="PROSITE" id="PS00138">
    <property type="entry name" value="SUBTILASE_SER"/>
    <property type="match status" value="1"/>
</dbReference>
<dbReference type="Gene3D" id="2.60.120.260">
    <property type="entry name" value="Galactose-binding domain-like"/>
    <property type="match status" value="2"/>
</dbReference>
<dbReference type="PRINTS" id="PR00723">
    <property type="entry name" value="SUBTILISIN"/>
</dbReference>
<name>A0A239FRD0_9ACTN</name>
<dbReference type="PANTHER" id="PTHR43806">
    <property type="entry name" value="PEPTIDASE S8"/>
    <property type="match status" value="1"/>
</dbReference>
<feature type="signal peptide" evidence="7">
    <location>
        <begin position="1"/>
        <end position="23"/>
    </location>
</feature>
<protein>
    <submittedName>
        <fullName evidence="9">Serine protease, subtilisin family</fullName>
    </submittedName>
</protein>
<keyword evidence="7" id="KW-0732">Signal</keyword>
<dbReference type="Proteomes" id="UP000198415">
    <property type="component" value="Unassembled WGS sequence"/>
</dbReference>
<dbReference type="RefSeq" id="WP_239138705.1">
    <property type="nucleotide sequence ID" value="NZ_BOMU01000086.1"/>
</dbReference>
<evidence type="ECO:0000259" key="8">
    <source>
        <dbReference type="PROSITE" id="PS51829"/>
    </source>
</evidence>
<dbReference type="SUPFAM" id="SSF49785">
    <property type="entry name" value="Galactose-binding domain-like"/>
    <property type="match status" value="2"/>
</dbReference>
<evidence type="ECO:0000313" key="10">
    <source>
        <dbReference type="Proteomes" id="UP000198415"/>
    </source>
</evidence>
<dbReference type="InterPro" id="IPR015500">
    <property type="entry name" value="Peptidase_S8_subtilisin-rel"/>
</dbReference>
<feature type="domain" description="P/Homo B" evidence="8">
    <location>
        <begin position="621"/>
        <end position="741"/>
    </location>
</feature>
<feature type="domain" description="P/Homo B" evidence="8">
    <location>
        <begin position="503"/>
        <end position="620"/>
    </location>
</feature>
<dbReference type="InterPro" id="IPR022398">
    <property type="entry name" value="Peptidase_S8_His-AS"/>
</dbReference>
<dbReference type="GO" id="GO:0006508">
    <property type="term" value="P:proteolysis"/>
    <property type="evidence" value="ECO:0007669"/>
    <property type="project" value="UniProtKB-KW"/>
</dbReference>
<dbReference type="CDD" id="cd04077">
    <property type="entry name" value="Peptidases_S8_PCSK9_ProteinaseK_like"/>
    <property type="match status" value="1"/>
</dbReference>
<dbReference type="Gene3D" id="3.30.70.80">
    <property type="entry name" value="Peptidase S8 propeptide/proteinase inhibitor I9"/>
    <property type="match status" value="1"/>
</dbReference>
<dbReference type="SUPFAM" id="SSF52743">
    <property type="entry name" value="Subtilisin-like"/>
    <property type="match status" value="1"/>
</dbReference>
<dbReference type="InterPro" id="IPR036852">
    <property type="entry name" value="Peptidase_S8/S53_dom_sf"/>
</dbReference>
<keyword evidence="2 5" id="KW-0645">Protease</keyword>
<dbReference type="InterPro" id="IPR023827">
    <property type="entry name" value="Peptidase_S8_Asp-AS"/>
</dbReference>
<feature type="active site" description="Charge relay system" evidence="5">
    <location>
        <position position="190"/>
    </location>
</feature>
<dbReference type="InterPro" id="IPR000209">
    <property type="entry name" value="Peptidase_S8/S53_dom"/>
</dbReference>
<dbReference type="SUPFAM" id="SSF54897">
    <property type="entry name" value="Protease propeptides/inhibitors"/>
    <property type="match status" value="1"/>
</dbReference>
<dbReference type="InterPro" id="IPR002884">
    <property type="entry name" value="P_dom"/>
</dbReference>
<dbReference type="PANTHER" id="PTHR43806:SF11">
    <property type="entry name" value="CEREVISIN-RELATED"/>
    <property type="match status" value="1"/>
</dbReference>
<dbReference type="PROSITE" id="PS51829">
    <property type="entry name" value="P_HOMO_B"/>
    <property type="match status" value="2"/>
</dbReference>
<feature type="chain" id="PRO_5013145052" evidence="7">
    <location>
        <begin position="24"/>
        <end position="741"/>
    </location>
</feature>
<gene>
    <name evidence="9" type="ORF">SAMN06264365_11916</name>
</gene>
<evidence type="ECO:0000256" key="4">
    <source>
        <dbReference type="ARBA" id="ARBA00022825"/>
    </source>
</evidence>
<dbReference type="PROSITE" id="PS00137">
    <property type="entry name" value="SUBTILASE_HIS"/>
    <property type="match status" value="1"/>
</dbReference>
<proteinExistence type="inferred from homology"/>
<reference evidence="9 10" key="1">
    <citation type="submission" date="2017-06" db="EMBL/GenBank/DDBJ databases">
        <authorList>
            <person name="Kim H.J."/>
            <person name="Triplett B.A."/>
        </authorList>
    </citation>
    <scope>NUCLEOTIDE SEQUENCE [LARGE SCALE GENOMIC DNA]</scope>
    <source>
        <strain evidence="9 10">DSM 43151</strain>
    </source>
</reference>
<evidence type="ECO:0000256" key="5">
    <source>
        <dbReference type="PROSITE-ProRule" id="PRU01240"/>
    </source>
</evidence>
<dbReference type="InterPro" id="IPR034193">
    <property type="entry name" value="PCSK9_ProteinaseK-like"/>
</dbReference>
<organism evidence="9 10">
    <name type="scientific">Actinoplanes regularis</name>
    <dbReference type="NCBI Taxonomy" id="52697"/>
    <lineage>
        <taxon>Bacteria</taxon>
        <taxon>Bacillati</taxon>
        <taxon>Actinomycetota</taxon>
        <taxon>Actinomycetes</taxon>
        <taxon>Micromonosporales</taxon>
        <taxon>Micromonosporaceae</taxon>
        <taxon>Actinoplanes</taxon>
    </lineage>
</organism>
<dbReference type="GO" id="GO:0005615">
    <property type="term" value="C:extracellular space"/>
    <property type="evidence" value="ECO:0007669"/>
    <property type="project" value="TreeGrafter"/>
</dbReference>
<dbReference type="Pfam" id="PF01483">
    <property type="entry name" value="P_proprotein"/>
    <property type="match status" value="2"/>
</dbReference>
<keyword evidence="3 5" id="KW-0378">Hydrolase</keyword>
<feature type="active site" description="Charge relay system" evidence="5">
    <location>
        <position position="158"/>
    </location>
</feature>
<evidence type="ECO:0000256" key="3">
    <source>
        <dbReference type="ARBA" id="ARBA00022801"/>
    </source>
</evidence>
<keyword evidence="10" id="KW-1185">Reference proteome</keyword>
<dbReference type="PROSITE" id="PS00136">
    <property type="entry name" value="SUBTILASE_ASP"/>
    <property type="match status" value="1"/>
</dbReference>
<dbReference type="AlphaFoldDB" id="A0A239FRD0"/>
<comment type="similarity">
    <text evidence="1 5 6">Belongs to the peptidase S8 family.</text>
</comment>
<dbReference type="InterPro" id="IPR008979">
    <property type="entry name" value="Galactose-bd-like_sf"/>
</dbReference>
<evidence type="ECO:0000256" key="7">
    <source>
        <dbReference type="SAM" id="SignalP"/>
    </source>
</evidence>
<dbReference type="FunFam" id="3.40.50.200:FF:000014">
    <property type="entry name" value="Proteinase K"/>
    <property type="match status" value="1"/>
</dbReference>
<keyword evidence="4 5" id="KW-0720">Serine protease</keyword>
<evidence type="ECO:0000256" key="6">
    <source>
        <dbReference type="RuleBase" id="RU003355"/>
    </source>
</evidence>
<dbReference type="GO" id="GO:0004252">
    <property type="term" value="F:serine-type endopeptidase activity"/>
    <property type="evidence" value="ECO:0007669"/>
    <property type="project" value="UniProtKB-UniRule"/>
</dbReference>
<evidence type="ECO:0000256" key="1">
    <source>
        <dbReference type="ARBA" id="ARBA00011073"/>
    </source>
</evidence>
<accession>A0A239FRD0</accession>
<feature type="active site" description="Charge relay system" evidence="5">
    <location>
        <position position="348"/>
    </location>
</feature>
<dbReference type="InterPro" id="IPR037045">
    <property type="entry name" value="S8pro/Inhibitor_I9_sf"/>
</dbReference>
<dbReference type="EMBL" id="FZNR01000019">
    <property type="protein sequence ID" value="SNS59410.1"/>
    <property type="molecule type" value="Genomic_DNA"/>
</dbReference>
<dbReference type="InterPro" id="IPR050131">
    <property type="entry name" value="Peptidase_S8_subtilisin-like"/>
</dbReference>
<dbReference type="Gene3D" id="3.40.50.200">
    <property type="entry name" value="Peptidase S8/S53 domain"/>
    <property type="match status" value="1"/>
</dbReference>
<dbReference type="Pfam" id="PF00082">
    <property type="entry name" value="Peptidase_S8"/>
    <property type="match status" value="1"/>
</dbReference>
<dbReference type="InterPro" id="IPR023828">
    <property type="entry name" value="Peptidase_S8_Ser-AS"/>
</dbReference>
<evidence type="ECO:0000256" key="2">
    <source>
        <dbReference type="ARBA" id="ARBA00022670"/>
    </source>
</evidence>
<dbReference type="PROSITE" id="PS51892">
    <property type="entry name" value="SUBTILASE"/>
    <property type="match status" value="1"/>
</dbReference>
<sequence length="741" mass="75876">MAIDAWMKRLWVTLAISPVAAVAAVLVAAPAEGVVRGAGGPDAVAGSYLVIFKDAAVSRSAVAARSDAVTGRLGGRVEHVYRHALRGFELSASPAAARRIAADPSVRWVTQNKRLRASDVQAPAPSWGLDRIDQRELPLDDSYTYPRRAGNVRAYILDTGIRLTHQDFGGRAVSGFDAIDGGAADDCHGHGTHVAGTVGGEEYGVAKGVTLVAVRVLDCAGEGTTAQVVAGIDWVTGDHGTGQPAVANMSLGGDADDVLDAAVAASIADGVSYAISAGNDDLDACTHSPARTPTAITVGATGGYLGGSDDRAWFSNYGDCVDIFAPGVNIVSDVNDSDTATDEFSGTSMAAPHVTGAAALLLARQPALTPRQVRDHLVVGATVDVVGDPGPGSPNALLFNDPPEHDFTVSVSPGSATVDPGGSATTTVTTATTVGDPQVVRLSLGDLPSGVTATITPSSVLSGASATLRVTAAATVLMGTYPIVVTGTGDVTGLRHRGSYALVVSGPAGCAVTKSADLEIPESGPVESAIPIHGCAGHASPQSTVRVHIVHSYRGDLVVDLVAPDGTAYLLHDQTGGSEDDLDLTATLDLSGELAEGVWRLRIEDMFVLDTGHLSAWALNLAPPPPPPGCTGTNPADVLVPDSSTVTSAIPISGCGRNASSQSTVEVHIVHDYRGDLVVDLVAPDGTAYPLHDRAGGGADNLDLTVTLNLSDEVADGVWRLRVEDAEAVFAGYLDSWTLRL</sequence>
<evidence type="ECO:0000313" key="9">
    <source>
        <dbReference type="EMBL" id="SNS59410.1"/>
    </source>
</evidence>